<dbReference type="UniPathway" id="UPA00028">
    <property type="reaction ID" value="UER00004"/>
</dbReference>
<evidence type="ECO:0000256" key="4">
    <source>
        <dbReference type="ARBA" id="ARBA00019465"/>
    </source>
</evidence>
<comment type="pathway">
    <text evidence="1 10">Cofactor biosynthesis; (R)-pantothenate biosynthesis; (R)-pantoate from 3-methyl-2-oxobutanoate: step 2/2.</text>
</comment>
<dbReference type="GO" id="GO:0015940">
    <property type="term" value="P:pantothenate biosynthetic process"/>
    <property type="evidence" value="ECO:0007669"/>
    <property type="project" value="UniProtKB-UniPathway"/>
</dbReference>
<evidence type="ECO:0000313" key="13">
    <source>
        <dbReference type="EMBL" id="SFX01707.1"/>
    </source>
</evidence>
<evidence type="ECO:0000256" key="3">
    <source>
        <dbReference type="ARBA" id="ARBA00013014"/>
    </source>
</evidence>
<dbReference type="SUPFAM" id="SSF51735">
    <property type="entry name" value="NAD(P)-binding Rossmann-fold domains"/>
    <property type="match status" value="1"/>
</dbReference>
<gene>
    <name evidence="13" type="ORF">SAMN02745752_00228</name>
</gene>
<keyword evidence="7 10" id="KW-0560">Oxidoreductase</keyword>
<evidence type="ECO:0000256" key="7">
    <source>
        <dbReference type="ARBA" id="ARBA00023002"/>
    </source>
</evidence>
<evidence type="ECO:0000256" key="10">
    <source>
        <dbReference type="RuleBase" id="RU362068"/>
    </source>
</evidence>
<evidence type="ECO:0000256" key="1">
    <source>
        <dbReference type="ARBA" id="ARBA00004994"/>
    </source>
</evidence>
<reference evidence="13 14" key="1">
    <citation type="submission" date="2016-11" db="EMBL/GenBank/DDBJ databases">
        <authorList>
            <person name="Jaros S."/>
            <person name="Januszkiewicz K."/>
            <person name="Wedrychowicz H."/>
        </authorList>
    </citation>
    <scope>NUCLEOTIDE SEQUENCE [LARGE SCALE GENOMIC DNA]</scope>
    <source>
        <strain evidence="13 14">DSM 21637</strain>
    </source>
</reference>
<evidence type="ECO:0000313" key="14">
    <source>
        <dbReference type="Proteomes" id="UP000182350"/>
    </source>
</evidence>
<dbReference type="PANTHER" id="PTHR21708:SF26">
    <property type="entry name" value="2-DEHYDROPANTOATE 2-REDUCTASE"/>
    <property type="match status" value="1"/>
</dbReference>
<dbReference type="SUPFAM" id="SSF48179">
    <property type="entry name" value="6-phosphogluconate dehydrogenase C-terminal domain-like"/>
    <property type="match status" value="1"/>
</dbReference>
<dbReference type="EMBL" id="FPJW01000001">
    <property type="protein sequence ID" value="SFX01707.1"/>
    <property type="molecule type" value="Genomic_DNA"/>
</dbReference>
<dbReference type="InterPro" id="IPR013332">
    <property type="entry name" value="KPR_N"/>
</dbReference>
<dbReference type="Proteomes" id="UP000182350">
    <property type="component" value="Unassembled WGS sequence"/>
</dbReference>
<dbReference type="Pfam" id="PF02558">
    <property type="entry name" value="ApbA"/>
    <property type="match status" value="1"/>
</dbReference>
<proteinExistence type="inferred from homology"/>
<evidence type="ECO:0000256" key="9">
    <source>
        <dbReference type="ARBA" id="ARBA00048793"/>
    </source>
</evidence>
<comment type="similarity">
    <text evidence="2 10">Belongs to the ketopantoate reductase family.</text>
</comment>
<comment type="catalytic activity">
    <reaction evidence="9 10">
        <text>(R)-pantoate + NADP(+) = 2-dehydropantoate + NADPH + H(+)</text>
        <dbReference type="Rhea" id="RHEA:16233"/>
        <dbReference type="ChEBI" id="CHEBI:11561"/>
        <dbReference type="ChEBI" id="CHEBI:15378"/>
        <dbReference type="ChEBI" id="CHEBI:15980"/>
        <dbReference type="ChEBI" id="CHEBI:57783"/>
        <dbReference type="ChEBI" id="CHEBI:58349"/>
        <dbReference type="EC" id="1.1.1.169"/>
    </reaction>
</comment>
<dbReference type="InterPro" id="IPR008927">
    <property type="entry name" value="6-PGluconate_DH-like_C_sf"/>
</dbReference>
<accession>A0A1K1TNY4</accession>
<dbReference type="InterPro" id="IPR036291">
    <property type="entry name" value="NAD(P)-bd_dom_sf"/>
</dbReference>
<evidence type="ECO:0000259" key="12">
    <source>
        <dbReference type="Pfam" id="PF08546"/>
    </source>
</evidence>
<dbReference type="OrthoDB" id="6530772at2"/>
<feature type="domain" description="Ketopantoate reductase C-terminal" evidence="12">
    <location>
        <begin position="191"/>
        <end position="310"/>
    </location>
</feature>
<comment type="function">
    <text evidence="10">Catalyzes the NADPH-dependent reduction of ketopantoate into pantoic acid.</text>
</comment>
<dbReference type="Pfam" id="PF08546">
    <property type="entry name" value="ApbA_C"/>
    <property type="match status" value="1"/>
</dbReference>
<dbReference type="InterPro" id="IPR013328">
    <property type="entry name" value="6PGD_dom2"/>
</dbReference>
<evidence type="ECO:0000256" key="2">
    <source>
        <dbReference type="ARBA" id="ARBA00007870"/>
    </source>
</evidence>
<dbReference type="EC" id="1.1.1.169" evidence="3 10"/>
<dbReference type="InterPro" id="IPR051402">
    <property type="entry name" value="KPR-Related"/>
</dbReference>
<feature type="domain" description="Ketopantoate reductase N-terminal" evidence="11">
    <location>
        <begin position="4"/>
        <end position="157"/>
    </location>
</feature>
<dbReference type="InterPro" id="IPR013752">
    <property type="entry name" value="KPA_reductase"/>
</dbReference>
<dbReference type="Gene3D" id="1.10.1040.10">
    <property type="entry name" value="N-(1-d-carboxylethyl)-l-norvaline Dehydrogenase, domain 2"/>
    <property type="match status" value="1"/>
</dbReference>
<dbReference type="Gene3D" id="3.40.50.720">
    <property type="entry name" value="NAD(P)-binding Rossmann-like Domain"/>
    <property type="match status" value="1"/>
</dbReference>
<dbReference type="PANTHER" id="PTHR21708">
    <property type="entry name" value="PROBABLE 2-DEHYDROPANTOATE 2-REDUCTASE"/>
    <property type="match status" value="1"/>
</dbReference>
<evidence type="ECO:0000259" key="11">
    <source>
        <dbReference type="Pfam" id="PF02558"/>
    </source>
</evidence>
<dbReference type="GO" id="GO:0008677">
    <property type="term" value="F:2-dehydropantoate 2-reductase activity"/>
    <property type="evidence" value="ECO:0007669"/>
    <property type="project" value="UniProtKB-EC"/>
</dbReference>
<protein>
    <recommendedName>
        <fullName evidence="4 10">2-dehydropantoate 2-reductase</fullName>
        <ecNumber evidence="3 10">1.1.1.169</ecNumber>
    </recommendedName>
    <alternativeName>
        <fullName evidence="8 10">Ketopantoate reductase</fullName>
    </alternativeName>
</protein>
<evidence type="ECO:0000256" key="8">
    <source>
        <dbReference type="ARBA" id="ARBA00032024"/>
    </source>
</evidence>
<evidence type="ECO:0000256" key="6">
    <source>
        <dbReference type="ARBA" id="ARBA00022857"/>
    </source>
</evidence>
<keyword evidence="14" id="KW-1185">Reference proteome</keyword>
<dbReference type="FunFam" id="1.10.1040.10:FF:000017">
    <property type="entry name" value="2-dehydropantoate 2-reductase"/>
    <property type="match status" value="1"/>
</dbReference>
<dbReference type="InterPro" id="IPR003710">
    <property type="entry name" value="ApbA"/>
</dbReference>
<dbReference type="STRING" id="1122209.SAMN02745752_00228"/>
<dbReference type="NCBIfam" id="TIGR00745">
    <property type="entry name" value="apbA_panE"/>
    <property type="match status" value="1"/>
</dbReference>
<evidence type="ECO:0000256" key="5">
    <source>
        <dbReference type="ARBA" id="ARBA00022655"/>
    </source>
</evidence>
<dbReference type="RefSeq" id="WP_072324475.1">
    <property type="nucleotide sequence ID" value="NZ_FPJW01000001.1"/>
</dbReference>
<sequence>MRFLILGAGGIGCYYGARLQQAGHQVVYVARGEHLRAMQQQGLKVEHESFRFEAPVTAVDEAALLADYSVTDFDLLLVCFKSQDTAAWLDRCRDWLLAGATPLLSLQNGVDNEPELEAVVGTSRTLGGIALRIGGHIEAPGVITASGPAQIIFGAWPDQTSGQVPTDQLQAFDQAFQQAGIPSRISDRIAVELWRKLMLNNAVNPLSALTRLDTQTLSTHPLFGASVYQLMQETAAIAAAEGLPIGQQDVEEMYQLICNFDGIKTSMLVDLEKGRPLELDGISGTLLKRGKRLAINTPMTALVYGLLSQQQECH</sequence>
<keyword evidence="6 10" id="KW-0521">NADP</keyword>
<dbReference type="AlphaFoldDB" id="A0A1K1TNY4"/>
<name>A0A1K1TNY4_9GAMM</name>
<organism evidence="13 14">
    <name type="scientific">Marinospirillum alkaliphilum DSM 21637</name>
    <dbReference type="NCBI Taxonomy" id="1122209"/>
    <lineage>
        <taxon>Bacteria</taxon>
        <taxon>Pseudomonadati</taxon>
        <taxon>Pseudomonadota</taxon>
        <taxon>Gammaproteobacteria</taxon>
        <taxon>Oceanospirillales</taxon>
        <taxon>Oceanospirillaceae</taxon>
        <taxon>Marinospirillum</taxon>
    </lineage>
</organism>
<dbReference type="GO" id="GO:0005737">
    <property type="term" value="C:cytoplasm"/>
    <property type="evidence" value="ECO:0007669"/>
    <property type="project" value="TreeGrafter"/>
</dbReference>
<keyword evidence="5 10" id="KW-0566">Pantothenate biosynthesis</keyword>